<dbReference type="GO" id="GO:0000160">
    <property type="term" value="P:phosphorelay signal transduction system"/>
    <property type="evidence" value="ECO:0007669"/>
    <property type="project" value="InterPro"/>
</dbReference>
<evidence type="ECO:0000256" key="1">
    <source>
        <dbReference type="PROSITE-ProRule" id="PRU00169"/>
    </source>
</evidence>
<dbReference type="SMART" id="SM00448">
    <property type="entry name" value="REC"/>
    <property type="match status" value="1"/>
</dbReference>
<keyword evidence="1" id="KW-0597">Phosphoprotein</keyword>
<reference evidence="4" key="1">
    <citation type="submission" date="2017-01" db="EMBL/GenBank/DDBJ databases">
        <authorList>
            <person name="Varghese N."/>
            <person name="Submissions S."/>
        </authorList>
    </citation>
    <scope>NUCLEOTIDE SEQUENCE [LARGE SCALE GENOMIC DNA]</scope>
    <source>
        <strain evidence="4">DSM 21054</strain>
    </source>
</reference>
<dbReference type="InterPro" id="IPR011006">
    <property type="entry name" value="CheY-like_superfamily"/>
</dbReference>
<feature type="domain" description="Response regulatory" evidence="2">
    <location>
        <begin position="5"/>
        <end position="126"/>
    </location>
</feature>
<accession>A0A1N7R5M1</accession>
<dbReference type="PROSITE" id="PS50110">
    <property type="entry name" value="RESPONSE_REGULATORY"/>
    <property type="match status" value="1"/>
</dbReference>
<protein>
    <submittedName>
        <fullName evidence="3">CheY chemotaxis protein or a CheY-like REC (Receiver) domain</fullName>
    </submittedName>
</protein>
<proteinExistence type="predicted"/>
<evidence type="ECO:0000313" key="3">
    <source>
        <dbReference type="EMBL" id="SIT30411.1"/>
    </source>
</evidence>
<dbReference type="PANTHER" id="PTHR44520">
    <property type="entry name" value="RESPONSE REGULATOR RCP1-RELATED"/>
    <property type="match status" value="1"/>
</dbReference>
<dbReference type="InterPro" id="IPR052893">
    <property type="entry name" value="TCS_response_regulator"/>
</dbReference>
<dbReference type="EMBL" id="FTOR01000009">
    <property type="protein sequence ID" value="SIT30411.1"/>
    <property type="molecule type" value="Genomic_DNA"/>
</dbReference>
<name>A0A1N7R5M1_9BACT</name>
<dbReference type="AlphaFoldDB" id="A0A1N7R5M1"/>
<gene>
    <name evidence="3" type="ORF">SAMN05421788_109217</name>
</gene>
<evidence type="ECO:0000313" key="4">
    <source>
        <dbReference type="Proteomes" id="UP000186917"/>
    </source>
</evidence>
<dbReference type="Pfam" id="PF00072">
    <property type="entry name" value="Response_reg"/>
    <property type="match status" value="1"/>
</dbReference>
<keyword evidence="4" id="KW-1185">Reference proteome</keyword>
<sequence>MEKRNIIIVENDVDEQLLMREGFEKSGYFNLLAPFNNGNDLLYWLNANPDVIPDVILSDLNMPGKNGYDIMVNLQKIAAYAEVPFFIMSTLSNPVLVQICLSRGAAGFLVKPRVYIDYTTFACQLNALVLQNVWQKQGVGVV</sequence>
<dbReference type="OrthoDB" id="673307at2"/>
<dbReference type="Proteomes" id="UP000186917">
    <property type="component" value="Unassembled WGS sequence"/>
</dbReference>
<dbReference type="STRING" id="477680.SAMN05421788_109217"/>
<organism evidence="3 4">
    <name type="scientific">Filimonas lacunae</name>
    <dbReference type="NCBI Taxonomy" id="477680"/>
    <lineage>
        <taxon>Bacteria</taxon>
        <taxon>Pseudomonadati</taxon>
        <taxon>Bacteroidota</taxon>
        <taxon>Chitinophagia</taxon>
        <taxon>Chitinophagales</taxon>
        <taxon>Chitinophagaceae</taxon>
        <taxon>Filimonas</taxon>
    </lineage>
</organism>
<dbReference type="SUPFAM" id="SSF52172">
    <property type="entry name" value="CheY-like"/>
    <property type="match status" value="1"/>
</dbReference>
<dbReference type="RefSeq" id="WP_076381528.1">
    <property type="nucleotide sequence ID" value="NZ_AP017422.1"/>
</dbReference>
<dbReference type="InterPro" id="IPR001789">
    <property type="entry name" value="Sig_transdc_resp-reg_receiver"/>
</dbReference>
<evidence type="ECO:0000259" key="2">
    <source>
        <dbReference type="PROSITE" id="PS50110"/>
    </source>
</evidence>
<dbReference type="Gene3D" id="3.40.50.2300">
    <property type="match status" value="1"/>
</dbReference>
<dbReference type="PANTHER" id="PTHR44520:SF2">
    <property type="entry name" value="RESPONSE REGULATOR RCP1"/>
    <property type="match status" value="1"/>
</dbReference>
<feature type="modified residue" description="4-aspartylphosphate" evidence="1">
    <location>
        <position position="59"/>
    </location>
</feature>